<feature type="non-terminal residue" evidence="1">
    <location>
        <position position="71"/>
    </location>
</feature>
<dbReference type="AlphaFoldDB" id="A0A653BS07"/>
<accession>A0A653BS07</accession>
<reference evidence="1 2" key="1">
    <citation type="submission" date="2019-01" db="EMBL/GenBank/DDBJ databases">
        <authorList>
            <person name="Sayadi A."/>
        </authorList>
    </citation>
    <scope>NUCLEOTIDE SEQUENCE [LARGE SCALE GENOMIC DNA]</scope>
</reference>
<proteinExistence type="predicted"/>
<gene>
    <name evidence="1" type="ORF">CALMAC_LOCUS3264</name>
</gene>
<dbReference type="Proteomes" id="UP000410492">
    <property type="component" value="Unassembled WGS sequence"/>
</dbReference>
<protein>
    <submittedName>
        <fullName evidence="1">Uncharacterized protein</fullName>
    </submittedName>
</protein>
<evidence type="ECO:0000313" key="1">
    <source>
        <dbReference type="EMBL" id="VEN38335.1"/>
    </source>
</evidence>
<evidence type="ECO:0000313" key="2">
    <source>
        <dbReference type="Proteomes" id="UP000410492"/>
    </source>
</evidence>
<name>A0A653BS07_CALMS</name>
<keyword evidence="2" id="KW-1185">Reference proteome</keyword>
<organism evidence="1 2">
    <name type="scientific">Callosobruchus maculatus</name>
    <name type="common">Southern cowpea weevil</name>
    <name type="synonym">Pulse bruchid</name>
    <dbReference type="NCBI Taxonomy" id="64391"/>
    <lineage>
        <taxon>Eukaryota</taxon>
        <taxon>Metazoa</taxon>
        <taxon>Ecdysozoa</taxon>
        <taxon>Arthropoda</taxon>
        <taxon>Hexapoda</taxon>
        <taxon>Insecta</taxon>
        <taxon>Pterygota</taxon>
        <taxon>Neoptera</taxon>
        <taxon>Endopterygota</taxon>
        <taxon>Coleoptera</taxon>
        <taxon>Polyphaga</taxon>
        <taxon>Cucujiformia</taxon>
        <taxon>Chrysomeloidea</taxon>
        <taxon>Chrysomelidae</taxon>
        <taxon>Bruchinae</taxon>
        <taxon>Bruchini</taxon>
        <taxon>Callosobruchus</taxon>
    </lineage>
</organism>
<dbReference type="EMBL" id="CAACVG010004376">
    <property type="protein sequence ID" value="VEN38335.1"/>
    <property type="molecule type" value="Genomic_DNA"/>
</dbReference>
<sequence>MHACEHYNAEFQSKQTLDAYLLREHPYSIASTSKIREGTKCSDSLNDHMLKDSETVCDSQLKTSEHDNAEF</sequence>